<feature type="compositionally biased region" description="Basic and acidic residues" evidence="8">
    <location>
        <begin position="201"/>
        <end position="210"/>
    </location>
</feature>
<keyword evidence="3" id="KW-0539">Nucleus</keyword>
<proteinExistence type="inferred from homology"/>
<dbReference type="SMART" id="SM00543">
    <property type="entry name" value="MIF4G"/>
    <property type="match status" value="1"/>
</dbReference>
<dbReference type="InterPro" id="IPR003890">
    <property type="entry name" value="MIF4G-like_typ-3"/>
</dbReference>
<dbReference type="PROSITE" id="PS51366">
    <property type="entry name" value="MI"/>
    <property type="match status" value="1"/>
</dbReference>
<dbReference type="AlphaFoldDB" id="G3X0M6"/>
<evidence type="ECO:0000313" key="11">
    <source>
        <dbReference type="Proteomes" id="UP000007648"/>
    </source>
</evidence>
<feature type="domain" description="MI" evidence="9">
    <location>
        <begin position="684"/>
        <end position="800"/>
    </location>
</feature>
<dbReference type="KEGG" id="shr:100926324"/>
<dbReference type="InParanoid" id="G3X0M6"/>
<reference evidence="10" key="2">
    <citation type="submission" date="2025-08" db="UniProtKB">
        <authorList>
            <consortium name="Ensembl"/>
        </authorList>
    </citation>
    <scope>IDENTIFICATION</scope>
</reference>
<evidence type="ECO:0000256" key="1">
    <source>
        <dbReference type="ARBA" id="ARBA00004604"/>
    </source>
</evidence>
<feature type="region of interest" description="Disordered" evidence="8">
    <location>
        <begin position="28"/>
        <end position="235"/>
    </location>
</feature>
<dbReference type="GO" id="GO:0003723">
    <property type="term" value="F:RNA binding"/>
    <property type="evidence" value="ECO:0007669"/>
    <property type="project" value="InterPro"/>
</dbReference>
<dbReference type="HOGENOM" id="CLU_006786_0_0_1"/>
<dbReference type="GO" id="GO:0048820">
    <property type="term" value="P:hair follicle maturation"/>
    <property type="evidence" value="ECO:0007669"/>
    <property type="project" value="Ensembl"/>
</dbReference>
<evidence type="ECO:0000256" key="7">
    <source>
        <dbReference type="ARBA" id="ARBA00075714"/>
    </source>
</evidence>
<dbReference type="GO" id="GO:0042274">
    <property type="term" value="P:ribosomal small subunit biogenesis"/>
    <property type="evidence" value="ECO:0007669"/>
    <property type="project" value="TreeGrafter"/>
</dbReference>
<dbReference type="Proteomes" id="UP000007648">
    <property type="component" value="Unassembled WGS sequence"/>
</dbReference>
<dbReference type="SUPFAM" id="SSF48371">
    <property type="entry name" value="ARM repeat"/>
    <property type="match status" value="1"/>
</dbReference>
<keyword evidence="11" id="KW-1185">Reference proteome</keyword>
<dbReference type="Pfam" id="PF02847">
    <property type="entry name" value="MA3"/>
    <property type="match status" value="1"/>
</dbReference>
<dbReference type="InterPro" id="IPR003891">
    <property type="entry name" value="Initiation_fac_eIF4g_MI"/>
</dbReference>
<evidence type="ECO:0000256" key="8">
    <source>
        <dbReference type="SAM" id="MobiDB-lite"/>
    </source>
</evidence>
<evidence type="ECO:0000259" key="9">
    <source>
        <dbReference type="PROSITE" id="PS51366"/>
    </source>
</evidence>
<organism evidence="10 11">
    <name type="scientific">Sarcophilus harrisii</name>
    <name type="common">Tasmanian devil</name>
    <name type="synonym">Sarcophilus laniarius</name>
    <dbReference type="NCBI Taxonomy" id="9305"/>
    <lineage>
        <taxon>Eukaryota</taxon>
        <taxon>Metazoa</taxon>
        <taxon>Chordata</taxon>
        <taxon>Craniata</taxon>
        <taxon>Vertebrata</taxon>
        <taxon>Euteleostomi</taxon>
        <taxon>Mammalia</taxon>
        <taxon>Metatheria</taxon>
        <taxon>Dasyuromorphia</taxon>
        <taxon>Dasyuridae</taxon>
        <taxon>Sarcophilus</taxon>
    </lineage>
</organism>
<evidence type="ECO:0000256" key="2">
    <source>
        <dbReference type="ARBA" id="ARBA00006856"/>
    </source>
</evidence>
<dbReference type="GO" id="GO:0005730">
    <property type="term" value="C:nucleolus"/>
    <property type="evidence" value="ECO:0007669"/>
    <property type="project" value="UniProtKB-SubCell"/>
</dbReference>
<sequence length="889" mass="98571">MKRKAGQGRHGGAMKRLRLAVQEFVHAAAGDKAPGGEEGAGHAGRPRAAPRPGGKKRRKEQKKEKRQLRKARRLQLAGGAAEAPGDAQLGKSKKPAGAAAPGKPQKPAGAAAPGKPQRPAGAAAPSAPAKPQRPAGAASPSAPGKPQRPAGAAAPGKPQRPPPPPAKDRPLREPAQVRTPGAAAAAARKRALLAANEEEEREIRKLERRLGLSKRRQRKKGQGEDGSAAAALPSSFVRDGLDYILGALGAGGASALYEEGDGEGTGVPLPSGGSSDEGSGTDSEDGDEEEEEEEEEEGDETILEESLLEEEEEEEEEEEKKEEDDADPRVETEKKKAKKRVRFADPESMDSSPEDDSSPNEVLCKSTKYIPPHVRRFEETVDAKKKEELERLKKNVKGLINRLSEPNMASISGQLEELYMANSRKDMNDTLTDVLMNACVTEAMMPARLMMEHVLLVSILHHTVGIEVGAHFLEAVVKKFDEIHKTGSEGKECDNLFAIIAHLYNFHVVQSLLIFDILKRLVGTFTEKDIELILLMLKNVGFSLRKDDALSLKELISEAQTKASGVGKKFQDQTRIRFMLETMLALKNNDMRKIPGYDPEPVEKLRKLQRTLIRNSSSGKETQLRVSWESLLNAEQIGRWWIVGSSWSGAPMIDSSNNSQSKQLKGTVSSKILELARKQRMNTDIRRNIFCTLMISEDFLDAFEKLLKLGLKDQQEREIVHVLIDCCLQEKVYNPFYAYLASKFCEYERRFQMTFQFSIWDKFRDLENLSATTSSNFMQLVAHLLKKKSLPLSIFKVIEFSELNKPRVHFLRKILYVLLMETEAEELTTIFGRVSDNPKLIMLREGLKLFISHFLVKNAQAQSAEEANLLKERAELATKSLQGKSSLKM</sequence>
<dbReference type="InterPro" id="IPR016024">
    <property type="entry name" value="ARM-type_fold"/>
</dbReference>
<evidence type="ECO:0000313" key="10">
    <source>
        <dbReference type="Ensembl" id="ENSSHAP00000021231.2"/>
    </source>
</evidence>
<accession>G3X0M6</accession>
<dbReference type="Ensembl" id="ENSSHAT00000021403.2">
    <property type="protein sequence ID" value="ENSSHAP00000021231.2"/>
    <property type="gene ID" value="ENSSHAG00000017998.2"/>
</dbReference>
<dbReference type="FunFam" id="1.25.40.180:FF:000032">
    <property type="entry name" value="Nucleolar MIF4G domain-containing protein 1"/>
    <property type="match status" value="1"/>
</dbReference>
<dbReference type="Pfam" id="PF02854">
    <property type="entry name" value="MIF4G"/>
    <property type="match status" value="1"/>
</dbReference>
<dbReference type="OrthoDB" id="10260961at2759"/>
<feature type="compositionally biased region" description="Basic residues" evidence="8">
    <location>
        <begin position="211"/>
        <end position="220"/>
    </location>
</feature>
<dbReference type="GeneTree" id="ENSGT00940000153458"/>
<feature type="compositionally biased region" description="Low complexity" evidence="8">
    <location>
        <begin position="95"/>
        <end position="157"/>
    </location>
</feature>
<dbReference type="SMART" id="SM00544">
    <property type="entry name" value="MA3"/>
    <property type="match status" value="1"/>
</dbReference>
<reference evidence="10 11" key="1">
    <citation type="journal article" date="2011" name="Proc. Natl. Acad. Sci. U.S.A.">
        <title>Genetic diversity and population structure of the endangered marsupial Sarcophilus harrisii (Tasmanian devil).</title>
        <authorList>
            <person name="Miller W."/>
            <person name="Hayes V.M."/>
            <person name="Ratan A."/>
            <person name="Petersen D.C."/>
            <person name="Wittekindt N.E."/>
            <person name="Miller J."/>
            <person name="Walenz B."/>
            <person name="Knight J."/>
            <person name="Qi J."/>
            <person name="Zhao F."/>
            <person name="Wang Q."/>
            <person name="Bedoya-Reina O.C."/>
            <person name="Katiyar N."/>
            <person name="Tomsho L.P."/>
            <person name="Kasson L.M."/>
            <person name="Hardie R.A."/>
            <person name="Woodbridge P."/>
            <person name="Tindall E.A."/>
            <person name="Bertelsen M.F."/>
            <person name="Dixon D."/>
            <person name="Pyecroft S."/>
            <person name="Helgen K.M."/>
            <person name="Lesk A.M."/>
            <person name="Pringle T.H."/>
            <person name="Patterson N."/>
            <person name="Zhang Y."/>
            <person name="Kreiss A."/>
            <person name="Woods G.M."/>
            <person name="Jones M.E."/>
            <person name="Schuster S.C."/>
        </authorList>
    </citation>
    <scope>NUCLEOTIDE SEQUENCE [LARGE SCALE GENOMIC DNA]</scope>
</reference>
<name>G3X0M6_SARHA</name>
<reference evidence="10" key="3">
    <citation type="submission" date="2025-09" db="UniProtKB">
        <authorList>
            <consortium name="Ensembl"/>
        </authorList>
    </citation>
    <scope>IDENTIFICATION</scope>
</reference>
<feature type="region of interest" description="Disordered" evidence="8">
    <location>
        <begin position="254"/>
        <end position="362"/>
    </location>
</feature>
<dbReference type="GeneID" id="100926324"/>
<dbReference type="InterPro" id="IPR050781">
    <property type="entry name" value="CWC22_splicing_factor"/>
</dbReference>
<dbReference type="RefSeq" id="XP_003771849.3">
    <property type="nucleotide sequence ID" value="XM_003771801.4"/>
</dbReference>
<dbReference type="PANTHER" id="PTHR18034">
    <property type="entry name" value="CELL CYCLE CONTROL PROTEIN CWF22-RELATED"/>
    <property type="match status" value="1"/>
</dbReference>
<dbReference type="FunCoup" id="G3X0M6">
    <property type="interactions" value="2061"/>
</dbReference>
<feature type="compositionally biased region" description="Basic residues" evidence="8">
    <location>
        <begin position="53"/>
        <end position="73"/>
    </location>
</feature>
<evidence type="ECO:0000256" key="6">
    <source>
        <dbReference type="ARBA" id="ARBA00072504"/>
    </source>
</evidence>
<evidence type="ECO:0000256" key="5">
    <source>
        <dbReference type="ARBA" id="ARBA00063784"/>
    </source>
</evidence>
<evidence type="ECO:0000256" key="3">
    <source>
        <dbReference type="ARBA" id="ARBA00023242"/>
    </source>
</evidence>
<gene>
    <name evidence="10" type="primary">NOM1</name>
</gene>
<comment type="subcellular location">
    <subcellularLocation>
        <location evidence="1">Nucleus</location>
        <location evidence="1">Nucleolus</location>
    </subcellularLocation>
</comment>
<feature type="compositionally biased region" description="Low complexity" evidence="8">
    <location>
        <begin position="271"/>
        <end position="281"/>
    </location>
</feature>
<feature type="compositionally biased region" description="Acidic residues" evidence="8">
    <location>
        <begin position="282"/>
        <end position="326"/>
    </location>
</feature>
<comment type="subunit">
    <text evidence="5">May interact with EIF4A1, EIF4A2 and EIF4A3. Interacts with PPP1CA and PPP1CC.</text>
</comment>
<protein>
    <recommendedName>
        <fullName evidence="6">Nucleolar MIF4G domain-containing protein 1</fullName>
    </recommendedName>
    <alternativeName>
        <fullName evidence="7">SGD1 homolog</fullName>
    </alternativeName>
</protein>
<dbReference type="Gene3D" id="1.25.40.180">
    <property type="match status" value="1"/>
</dbReference>
<dbReference type="PANTHER" id="PTHR18034:SF4">
    <property type="entry name" value="NUCLEOLAR MIF4G DOMAIN-CONTAINING PROTEIN 1"/>
    <property type="match status" value="1"/>
</dbReference>
<dbReference type="CTD" id="64434"/>
<evidence type="ECO:0000256" key="4">
    <source>
        <dbReference type="ARBA" id="ARBA00054269"/>
    </source>
</evidence>
<comment type="similarity">
    <text evidence="2">Belongs to the CWC22 family.</text>
</comment>
<comment type="function">
    <text evidence="4">Plays a role in targeting PPP1CA to the nucleolus.</text>
</comment>
<feature type="compositionally biased region" description="Low complexity" evidence="8">
    <location>
        <begin position="74"/>
        <end position="83"/>
    </location>
</feature>